<proteinExistence type="predicted"/>
<reference evidence="2" key="1">
    <citation type="submission" date="2023-06" db="EMBL/GenBank/DDBJ databases">
        <title>Uncultivated large filamentous bacteria from sulfidic sediments reveal new species and different genomic features in energy metabolism and defense.</title>
        <authorList>
            <person name="Fonseca A."/>
        </authorList>
    </citation>
    <scope>NUCLEOTIDE SEQUENCE</scope>
    <source>
        <strain evidence="2">HSG4</strain>
    </source>
</reference>
<dbReference type="EMBL" id="JAUCGM010000899">
    <property type="protein sequence ID" value="MDM8563823.1"/>
    <property type="molecule type" value="Genomic_DNA"/>
</dbReference>
<sequence>LSCTISREKNMSLKKLAPLYLILTLPISVFSQEIDLQGTQIIGDKKSATVSVDGNSLLVVEGDSVGSWMIERIENRIILLRSKKSNEIKDLSLKTRQSTEKSTEKSAPSPDKQDENAKALPAVIAPPPPEKIAEGVYRSEHFIDDKDVPPGYHKKRTPFGDFLIKDEEMSK</sequence>
<organism evidence="2 3">
    <name type="scientific">Candidatus Marithioploca araucensis</name>
    <dbReference type="NCBI Taxonomy" id="70273"/>
    <lineage>
        <taxon>Bacteria</taxon>
        <taxon>Pseudomonadati</taxon>
        <taxon>Pseudomonadota</taxon>
        <taxon>Gammaproteobacteria</taxon>
        <taxon>Thiotrichales</taxon>
        <taxon>Thiotrichaceae</taxon>
        <taxon>Candidatus Marithioploca</taxon>
    </lineage>
</organism>
<dbReference type="Proteomes" id="UP001171945">
    <property type="component" value="Unassembled WGS sequence"/>
</dbReference>
<comment type="caution">
    <text evidence="2">The sequence shown here is derived from an EMBL/GenBank/DDBJ whole genome shotgun (WGS) entry which is preliminary data.</text>
</comment>
<evidence type="ECO:0008006" key="4">
    <source>
        <dbReference type="Google" id="ProtNLM"/>
    </source>
</evidence>
<gene>
    <name evidence="2" type="ORF">QUF54_10765</name>
</gene>
<evidence type="ECO:0000313" key="3">
    <source>
        <dbReference type="Proteomes" id="UP001171945"/>
    </source>
</evidence>
<keyword evidence="3" id="KW-1185">Reference proteome</keyword>
<feature type="compositionally biased region" description="Basic and acidic residues" evidence="1">
    <location>
        <begin position="90"/>
        <end position="104"/>
    </location>
</feature>
<accession>A0ABT7VW93</accession>
<evidence type="ECO:0000256" key="1">
    <source>
        <dbReference type="SAM" id="MobiDB-lite"/>
    </source>
</evidence>
<feature type="region of interest" description="Disordered" evidence="1">
    <location>
        <begin position="90"/>
        <end position="171"/>
    </location>
</feature>
<feature type="compositionally biased region" description="Basic and acidic residues" evidence="1">
    <location>
        <begin position="131"/>
        <end position="148"/>
    </location>
</feature>
<evidence type="ECO:0000313" key="2">
    <source>
        <dbReference type="EMBL" id="MDM8563823.1"/>
    </source>
</evidence>
<feature type="non-terminal residue" evidence="2">
    <location>
        <position position="1"/>
    </location>
</feature>
<protein>
    <recommendedName>
        <fullName evidence="4">Pilus formation protein N-terminal domain-containing protein</fullName>
    </recommendedName>
</protein>
<name>A0ABT7VW93_9GAMM</name>